<evidence type="ECO:0000313" key="1">
    <source>
        <dbReference type="EMBL" id="MFD1152551.1"/>
    </source>
</evidence>
<reference evidence="2" key="1">
    <citation type="journal article" date="2019" name="Int. J. Syst. Evol. Microbiol.">
        <title>The Global Catalogue of Microorganisms (GCM) 10K type strain sequencing project: providing services to taxonomists for standard genome sequencing and annotation.</title>
        <authorList>
            <consortium name="The Broad Institute Genomics Platform"/>
            <consortium name="The Broad Institute Genome Sequencing Center for Infectious Disease"/>
            <person name="Wu L."/>
            <person name="Ma J."/>
        </authorList>
    </citation>
    <scope>NUCLEOTIDE SEQUENCE [LARGE SCALE GENOMIC DNA]</scope>
    <source>
        <strain evidence="2">CCUG 60214</strain>
    </source>
</reference>
<dbReference type="EMBL" id="JBHTLK010000428">
    <property type="protein sequence ID" value="MFD1152551.1"/>
    <property type="molecule type" value="Genomic_DNA"/>
</dbReference>
<gene>
    <name evidence="1" type="ORF">ACFQ3T_35890</name>
</gene>
<keyword evidence="2" id="KW-1185">Reference proteome</keyword>
<proteinExistence type="predicted"/>
<comment type="caution">
    <text evidence="1">The sequence shown here is derived from an EMBL/GenBank/DDBJ whole genome shotgun (WGS) entry which is preliminary data.</text>
</comment>
<dbReference type="RefSeq" id="WP_380730501.1">
    <property type="nucleotide sequence ID" value="NZ_JBHTLK010000428.1"/>
</dbReference>
<organism evidence="1 2">
    <name type="scientific">Saccharothrix hoggarensis</name>
    <dbReference type="NCBI Taxonomy" id="913853"/>
    <lineage>
        <taxon>Bacteria</taxon>
        <taxon>Bacillati</taxon>
        <taxon>Actinomycetota</taxon>
        <taxon>Actinomycetes</taxon>
        <taxon>Pseudonocardiales</taxon>
        <taxon>Pseudonocardiaceae</taxon>
        <taxon>Saccharothrix</taxon>
    </lineage>
</organism>
<accession>A0ABW3R672</accession>
<protein>
    <submittedName>
        <fullName evidence="1">Uncharacterized protein</fullName>
    </submittedName>
</protein>
<sequence length="126" mass="12849">MIEGITDDMAAFRPRQLDLTRVAREAVPGGCGGGGMTECPPFQAADEASTTALTTYLTAADQELARCREIAVACADDYLRADGVGARGLVRVADAAPLGPAPVFAEATRLSQAARRGPGGALAGLS</sequence>
<dbReference type="Proteomes" id="UP001597168">
    <property type="component" value="Unassembled WGS sequence"/>
</dbReference>
<name>A0ABW3R672_9PSEU</name>
<evidence type="ECO:0000313" key="2">
    <source>
        <dbReference type="Proteomes" id="UP001597168"/>
    </source>
</evidence>